<feature type="domain" description="CheB-type methylesterase" evidence="5">
    <location>
        <begin position="1"/>
        <end position="190"/>
    </location>
</feature>
<dbReference type="Pfam" id="PF01339">
    <property type="entry name" value="CheB_methylest"/>
    <property type="match status" value="1"/>
</dbReference>
<dbReference type="STRING" id="29529.SAMN04488122_0065"/>
<evidence type="ECO:0000256" key="3">
    <source>
        <dbReference type="ARBA" id="ARBA00048267"/>
    </source>
</evidence>
<sequence>MTTAPYLIVIGGSAGGLQPILTLLPGLTASIQAAILIVLHRQSHYESVLTELLSARSVLPVKEAAEKEPLLPGTVYIAPADYHLLIEADHTFALDDSEKVNFSRPSIDVTFTSAAMAYGSNMTALLLSGANTDGSEGLMDVHEAGGTTAVQDPATADVDYMPRQAIQLAPIDIILQPQEMAAFINGMAGV</sequence>
<feature type="active site" evidence="4">
    <location>
        <position position="133"/>
    </location>
</feature>
<evidence type="ECO:0000259" key="5">
    <source>
        <dbReference type="PROSITE" id="PS50122"/>
    </source>
</evidence>
<reference evidence="7" key="1">
    <citation type="submission" date="2016-10" db="EMBL/GenBank/DDBJ databases">
        <authorList>
            <person name="Varghese N."/>
            <person name="Submissions S."/>
        </authorList>
    </citation>
    <scope>NUCLEOTIDE SEQUENCE [LARGE SCALE GENOMIC DNA]</scope>
    <source>
        <strain evidence="7">DSM 3695</strain>
    </source>
</reference>
<dbReference type="InterPro" id="IPR035909">
    <property type="entry name" value="CheB_C"/>
</dbReference>
<dbReference type="GO" id="GO:0008984">
    <property type="term" value="F:protein-glutamate methylesterase activity"/>
    <property type="evidence" value="ECO:0007669"/>
    <property type="project" value="UniProtKB-EC"/>
</dbReference>
<organism evidence="6 7">
    <name type="scientific">Chitinophaga arvensicola</name>
    <dbReference type="NCBI Taxonomy" id="29529"/>
    <lineage>
        <taxon>Bacteria</taxon>
        <taxon>Pseudomonadati</taxon>
        <taxon>Bacteroidota</taxon>
        <taxon>Chitinophagia</taxon>
        <taxon>Chitinophagales</taxon>
        <taxon>Chitinophagaceae</taxon>
        <taxon>Chitinophaga</taxon>
    </lineage>
</organism>
<keyword evidence="1 4" id="KW-0378">Hydrolase</keyword>
<keyword evidence="7" id="KW-1185">Reference proteome</keyword>
<dbReference type="GO" id="GO:0000156">
    <property type="term" value="F:phosphorelay response regulator activity"/>
    <property type="evidence" value="ECO:0007669"/>
    <property type="project" value="InterPro"/>
</dbReference>
<dbReference type="InterPro" id="IPR000673">
    <property type="entry name" value="Sig_transdc_resp-reg_Me-estase"/>
</dbReference>
<protein>
    <recommendedName>
        <fullName evidence="2">protein-glutamate methylesterase</fullName>
        <ecNumber evidence="2">3.1.1.61</ecNumber>
    </recommendedName>
</protein>
<dbReference type="PANTHER" id="PTHR42872">
    <property type="entry name" value="PROTEIN-GLUTAMATE METHYLESTERASE/PROTEIN-GLUTAMINE GLUTAMINASE"/>
    <property type="match status" value="1"/>
</dbReference>
<dbReference type="Proteomes" id="UP000199310">
    <property type="component" value="Unassembled WGS sequence"/>
</dbReference>
<dbReference type="PANTHER" id="PTHR42872:SF6">
    <property type="entry name" value="PROTEIN-GLUTAMATE METHYLESTERASE_PROTEIN-GLUTAMINE GLUTAMINASE"/>
    <property type="match status" value="1"/>
</dbReference>
<dbReference type="OrthoDB" id="1524092at2"/>
<comment type="catalytic activity">
    <reaction evidence="3">
        <text>[protein]-L-glutamate 5-O-methyl ester + H2O = L-glutamyl-[protein] + methanol + H(+)</text>
        <dbReference type="Rhea" id="RHEA:23236"/>
        <dbReference type="Rhea" id="RHEA-COMP:10208"/>
        <dbReference type="Rhea" id="RHEA-COMP:10311"/>
        <dbReference type="ChEBI" id="CHEBI:15377"/>
        <dbReference type="ChEBI" id="CHEBI:15378"/>
        <dbReference type="ChEBI" id="CHEBI:17790"/>
        <dbReference type="ChEBI" id="CHEBI:29973"/>
        <dbReference type="ChEBI" id="CHEBI:82795"/>
        <dbReference type="EC" id="3.1.1.61"/>
    </reaction>
</comment>
<feature type="active site" evidence="4">
    <location>
        <position position="13"/>
    </location>
</feature>
<dbReference type="GO" id="GO:0005737">
    <property type="term" value="C:cytoplasm"/>
    <property type="evidence" value="ECO:0007669"/>
    <property type="project" value="InterPro"/>
</dbReference>
<evidence type="ECO:0000256" key="4">
    <source>
        <dbReference type="PROSITE-ProRule" id="PRU00050"/>
    </source>
</evidence>
<dbReference type="CDD" id="cd16433">
    <property type="entry name" value="CheB"/>
    <property type="match status" value="1"/>
</dbReference>
<dbReference type="PROSITE" id="PS50122">
    <property type="entry name" value="CHEB"/>
    <property type="match status" value="1"/>
</dbReference>
<keyword evidence="4" id="KW-0145">Chemotaxis</keyword>
<name>A0A1I0NB18_9BACT</name>
<accession>A0A1I0NB18</accession>
<dbReference type="EC" id="3.1.1.61" evidence="2"/>
<dbReference type="SUPFAM" id="SSF52738">
    <property type="entry name" value="Methylesterase CheB, C-terminal domain"/>
    <property type="match status" value="1"/>
</dbReference>
<dbReference type="EMBL" id="FOJG01000001">
    <property type="protein sequence ID" value="SEV98368.1"/>
    <property type="molecule type" value="Genomic_DNA"/>
</dbReference>
<evidence type="ECO:0000313" key="6">
    <source>
        <dbReference type="EMBL" id="SEV98368.1"/>
    </source>
</evidence>
<gene>
    <name evidence="6" type="ORF">SAMN04488122_0065</name>
</gene>
<feature type="active site" evidence="4">
    <location>
        <position position="40"/>
    </location>
</feature>
<evidence type="ECO:0000256" key="1">
    <source>
        <dbReference type="ARBA" id="ARBA00022801"/>
    </source>
</evidence>
<dbReference type="GO" id="GO:0006935">
    <property type="term" value="P:chemotaxis"/>
    <property type="evidence" value="ECO:0007669"/>
    <property type="project" value="UniProtKB-UniRule"/>
</dbReference>
<dbReference type="AlphaFoldDB" id="A0A1I0NB18"/>
<dbReference type="Gene3D" id="3.40.50.180">
    <property type="entry name" value="Methylesterase CheB, C-terminal domain"/>
    <property type="match status" value="1"/>
</dbReference>
<evidence type="ECO:0000256" key="2">
    <source>
        <dbReference type="ARBA" id="ARBA00039140"/>
    </source>
</evidence>
<proteinExistence type="predicted"/>
<evidence type="ECO:0000313" key="7">
    <source>
        <dbReference type="Proteomes" id="UP000199310"/>
    </source>
</evidence>